<dbReference type="SUPFAM" id="SSF75005">
    <property type="entry name" value="Arabinanase/levansucrase/invertase"/>
    <property type="match status" value="1"/>
</dbReference>
<comment type="caution">
    <text evidence="2">The sequence shown here is derived from an EMBL/GenBank/DDBJ whole genome shotgun (WGS) entry which is preliminary data.</text>
</comment>
<evidence type="ECO:0000313" key="2">
    <source>
        <dbReference type="EMBL" id="MFD1861993.1"/>
    </source>
</evidence>
<reference evidence="3" key="1">
    <citation type="journal article" date="2019" name="Int. J. Syst. Evol. Microbiol.">
        <title>The Global Catalogue of Microorganisms (GCM) 10K type strain sequencing project: providing services to taxonomists for standard genome sequencing and annotation.</title>
        <authorList>
            <consortium name="The Broad Institute Genomics Platform"/>
            <consortium name="The Broad Institute Genome Sequencing Center for Infectious Disease"/>
            <person name="Wu L."/>
            <person name="Ma J."/>
        </authorList>
    </citation>
    <scope>NUCLEOTIDE SEQUENCE [LARGE SCALE GENOMIC DNA]</scope>
    <source>
        <strain evidence="3">CGMCC 1.15475</strain>
    </source>
</reference>
<sequence length="304" mass="36207">MLKKTFRDEEWSIAYRRKRDEENIFTDKETPFIVLKNSWRYWCADPFIVEERESLLVFFEAYDRILRRGVLGYRKIRDNKAGKIHIILKEPYHLSYPFIYREGESWYMIPESGQDSSIARYKAVSFPSQWTKEKELASGFGSVDTTLFIEPNNKTHIFLYVKKDGLKEFQYLSQDKNGIRMVSSLVDCSETKRPAGNILKHQGKMYRPSQLCTNTYGEALIFNEILNLSTEMYKEKEHERIFTHQLKFSQNKEWHGMHTYNATENYEIIDMKIERVSLITIIVKAYLKLKKLSLRQNKQKEKSI</sequence>
<protein>
    <recommendedName>
        <fullName evidence="1">Glucosamine inositolphosphorylceramide transferase 1 N-terminal domain-containing protein</fullName>
    </recommendedName>
</protein>
<feature type="domain" description="Glucosamine inositolphosphorylceramide transferase 1 N-terminal" evidence="1">
    <location>
        <begin position="42"/>
        <end position="259"/>
    </location>
</feature>
<accession>A0ABW4QF63</accession>
<name>A0ABW4QF63_9BACL</name>
<evidence type="ECO:0000313" key="3">
    <source>
        <dbReference type="Proteomes" id="UP001597273"/>
    </source>
</evidence>
<evidence type="ECO:0000259" key="1">
    <source>
        <dbReference type="Pfam" id="PF24793"/>
    </source>
</evidence>
<dbReference type="Pfam" id="PF24793">
    <property type="entry name" value="GINT1_N"/>
    <property type="match status" value="1"/>
</dbReference>
<gene>
    <name evidence="2" type="ORF">ACFSDB_03585</name>
</gene>
<dbReference type="Proteomes" id="UP001597273">
    <property type="component" value="Unassembled WGS sequence"/>
</dbReference>
<dbReference type="InterPro" id="IPR056442">
    <property type="entry name" value="GINT1_N"/>
</dbReference>
<dbReference type="RefSeq" id="WP_204890953.1">
    <property type="nucleotide sequence ID" value="NZ_JBHUFW010000004.1"/>
</dbReference>
<dbReference type="InterPro" id="IPR023296">
    <property type="entry name" value="Glyco_hydro_beta-prop_sf"/>
</dbReference>
<proteinExistence type="predicted"/>
<dbReference type="EMBL" id="JBHUFW010000004">
    <property type="protein sequence ID" value="MFD1861993.1"/>
    <property type="molecule type" value="Genomic_DNA"/>
</dbReference>
<keyword evidence="3" id="KW-1185">Reference proteome</keyword>
<organism evidence="2 3">
    <name type="scientific">Planococcus chinensis</name>
    <dbReference type="NCBI Taxonomy" id="272917"/>
    <lineage>
        <taxon>Bacteria</taxon>
        <taxon>Bacillati</taxon>
        <taxon>Bacillota</taxon>
        <taxon>Bacilli</taxon>
        <taxon>Bacillales</taxon>
        <taxon>Caryophanaceae</taxon>
        <taxon>Planococcus</taxon>
    </lineage>
</organism>